<keyword evidence="4" id="KW-1185">Reference proteome</keyword>
<dbReference type="PANTHER" id="PTHR12161">
    <property type="entry name" value="IST1 FAMILY MEMBER"/>
    <property type="match status" value="1"/>
</dbReference>
<dbReference type="Proteomes" id="UP000815325">
    <property type="component" value="Unassembled WGS sequence"/>
</dbReference>
<dbReference type="Gene3D" id="1.20.1260.60">
    <property type="entry name" value="Vacuolar protein sorting-associated protein Ist1"/>
    <property type="match status" value="1"/>
</dbReference>
<gene>
    <name evidence="3" type="ORF">DUNSADRAFT_16337</name>
</gene>
<evidence type="ECO:0000313" key="4">
    <source>
        <dbReference type="Proteomes" id="UP000815325"/>
    </source>
</evidence>
<feature type="region of interest" description="Disordered" evidence="2">
    <location>
        <begin position="185"/>
        <end position="229"/>
    </location>
</feature>
<name>A0ABQ7H113_DUNSA</name>
<accession>A0ABQ7H113</accession>
<comment type="caution">
    <text evidence="3">The sequence shown here is derived from an EMBL/GenBank/DDBJ whole genome shotgun (WGS) entry which is preliminary data.</text>
</comment>
<feature type="compositionally biased region" description="Low complexity" evidence="2">
    <location>
        <begin position="264"/>
        <end position="279"/>
    </location>
</feature>
<proteinExistence type="inferred from homology"/>
<feature type="compositionally biased region" description="Polar residues" evidence="2">
    <location>
        <begin position="202"/>
        <end position="211"/>
    </location>
</feature>
<protein>
    <submittedName>
        <fullName evidence="3">Regulator of Vps4 activity in the MVB pathway-domain-containing protein</fullName>
    </submittedName>
</protein>
<evidence type="ECO:0000313" key="3">
    <source>
        <dbReference type="EMBL" id="KAF5840539.1"/>
    </source>
</evidence>
<dbReference type="Pfam" id="PF03398">
    <property type="entry name" value="Ist1"/>
    <property type="match status" value="1"/>
</dbReference>
<sequence length="314" mass="33762">MKQMRRQISEQLRNGQTESARIRVESVIRDEKLLQAYNILDLYLELFTVRSQLISKTKEIPRDLTEAVASVIYAARRISDVPELTDLAKMFAAKYGKEFAHEAGADAPTCNKWSVNSNIVRCLLAPKQNPLWVDDAQAAEQDPRAAAQAAALAAQRAQQMMEHAAALAQQQGAYVPMASAQPPPMGWMQQHVPQPAAAGPSSDPQAWQPQLQVPPGLHQPQQPQAQPGYVVRSAEDIQRAYDAAVGPPQKGALAPPHNGPSGPPAAAAAPPSVPSNFAATNAGNDKVPSAPAAPNEDDEVFASLTRRLENLKSG</sequence>
<feature type="region of interest" description="Disordered" evidence="2">
    <location>
        <begin position="246"/>
        <end position="299"/>
    </location>
</feature>
<evidence type="ECO:0000256" key="1">
    <source>
        <dbReference type="ARBA" id="ARBA00005536"/>
    </source>
</evidence>
<dbReference type="EMBL" id="MU069510">
    <property type="protein sequence ID" value="KAF5840539.1"/>
    <property type="molecule type" value="Genomic_DNA"/>
</dbReference>
<organism evidence="3 4">
    <name type="scientific">Dunaliella salina</name>
    <name type="common">Green alga</name>
    <name type="synonym">Protococcus salinus</name>
    <dbReference type="NCBI Taxonomy" id="3046"/>
    <lineage>
        <taxon>Eukaryota</taxon>
        <taxon>Viridiplantae</taxon>
        <taxon>Chlorophyta</taxon>
        <taxon>core chlorophytes</taxon>
        <taxon>Chlorophyceae</taxon>
        <taxon>CS clade</taxon>
        <taxon>Chlamydomonadales</taxon>
        <taxon>Dunaliellaceae</taxon>
        <taxon>Dunaliella</taxon>
    </lineage>
</organism>
<dbReference type="InterPro" id="IPR042277">
    <property type="entry name" value="IST1-like"/>
</dbReference>
<dbReference type="PANTHER" id="PTHR12161:SF5">
    <property type="entry name" value="IST1 HOMOLOG"/>
    <property type="match status" value="1"/>
</dbReference>
<comment type="similarity">
    <text evidence="1">Belongs to the IST1 family.</text>
</comment>
<dbReference type="InterPro" id="IPR005061">
    <property type="entry name" value="Ist1"/>
</dbReference>
<evidence type="ECO:0000256" key="2">
    <source>
        <dbReference type="SAM" id="MobiDB-lite"/>
    </source>
</evidence>
<reference evidence="3" key="1">
    <citation type="submission" date="2017-08" db="EMBL/GenBank/DDBJ databases">
        <authorList>
            <person name="Polle J.E."/>
            <person name="Barry K."/>
            <person name="Cushman J."/>
            <person name="Schmutz J."/>
            <person name="Tran D."/>
            <person name="Hathwaick L.T."/>
            <person name="Yim W.C."/>
            <person name="Jenkins J."/>
            <person name="Mckie-Krisberg Z.M."/>
            <person name="Prochnik S."/>
            <person name="Lindquist E."/>
            <person name="Dockter R.B."/>
            <person name="Adam C."/>
            <person name="Molina H."/>
            <person name="Bunkerborg J."/>
            <person name="Jin E."/>
            <person name="Buchheim M."/>
            <person name="Magnuson J."/>
        </authorList>
    </citation>
    <scope>NUCLEOTIDE SEQUENCE</scope>
    <source>
        <strain evidence="3">CCAP 19/18</strain>
    </source>
</reference>